<evidence type="ECO:0000313" key="2">
    <source>
        <dbReference type="Proteomes" id="UP000005566"/>
    </source>
</evidence>
<name>H7FPA7_FLAFP</name>
<gene>
    <name evidence="1" type="ORF">HJ01_01005</name>
</gene>
<dbReference type="eggNOG" id="ENOG50348QX">
    <property type="taxonomic scope" value="Bacteria"/>
</dbReference>
<dbReference type="PATRIC" id="fig|1086011.3.peg.984"/>
<proteinExistence type="predicted"/>
<protein>
    <recommendedName>
        <fullName evidence="3">RteC protein</fullName>
    </recommendedName>
</protein>
<organism evidence="1 2">
    <name type="scientific">Flavobacterium frigoris (strain PS1)</name>
    <dbReference type="NCBI Taxonomy" id="1086011"/>
    <lineage>
        <taxon>Bacteria</taxon>
        <taxon>Pseudomonadati</taxon>
        <taxon>Bacteroidota</taxon>
        <taxon>Flavobacteriia</taxon>
        <taxon>Flavobacteriales</taxon>
        <taxon>Flavobacteriaceae</taxon>
        <taxon>Flavobacterium</taxon>
    </lineage>
</organism>
<accession>H7FPA7</accession>
<dbReference type="Proteomes" id="UP000005566">
    <property type="component" value="Unassembled WGS sequence"/>
</dbReference>
<evidence type="ECO:0000313" key="1">
    <source>
        <dbReference type="EMBL" id="EIA09587.1"/>
    </source>
</evidence>
<dbReference type="STRING" id="1086011.HJ01_01005"/>
<evidence type="ECO:0008006" key="3">
    <source>
        <dbReference type="Google" id="ProtNLM"/>
    </source>
</evidence>
<keyword evidence="2" id="KW-1185">Reference proteome</keyword>
<reference evidence="1 2" key="1">
    <citation type="journal article" date="2014" name="Acta Crystallogr. D">
        <title>Structure-based characterization and antifreeze properties of a hyperactive ice-binding protein from the Antarctic bacterium Flavobacterium frigoris PS1.</title>
        <authorList>
            <person name="Do H."/>
            <person name="Kim S.J."/>
            <person name="Kim H.J."/>
            <person name="Lee J.H."/>
        </authorList>
    </citation>
    <scope>NUCLEOTIDE SEQUENCE [LARGE SCALE GENOMIC DNA]</scope>
    <source>
        <strain evidence="1 2">PS1</strain>
    </source>
</reference>
<dbReference type="EMBL" id="AHKF01000014">
    <property type="protein sequence ID" value="EIA09587.1"/>
    <property type="molecule type" value="Genomic_DNA"/>
</dbReference>
<sequence length="234" mass="27721">MPNGYVLSSKYKNRQMAKELITTFKKYEETYYSLLENHIATYEDYDELHFIKSELYFYQNCYSTANVTEQKLSVYNEEFYEYRYSYINEFEYGQEFNTELNGTENTDVKALIKKNHKSLTNGYDLEICDQLTTSFAKITEYLNIKKNKLTNNNEFPKVKFHGLQTEFIELIKALTENGNLKGIQKDNIELCSKFFDIEIKNPDQTLTKLKSRNNGSETLFLDKLKISLRNHFTL</sequence>
<dbReference type="AlphaFoldDB" id="H7FPA7"/>
<comment type="caution">
    <text evidence="1">The sequence shown here is derived from an EMBL/GenBank/DDBJ whole genome shotgun (WGS) entry which is preliminary data.</text>
</comment>